<dbReference type="AlphaFoldDB" id="A0A4R6U2T3"/>
<dbReference type="PANTHER" id="PTHR43792:SF9">
    <property type="entry name" value="RIBOSOMAL-PROTEIN-ALANINE ACETYLTRANSFERASE"/>
    <property type="match status" value="1"/>
</dbReference>
<dbReference type="Proteomes" id="UP000295632">
    <property type="component" value="Unassembled WGS sequence"/>
</dbReference>
<evidence type="ECO:0000259" key="1">
    <source>
        <dbReference type="PROSITE" id="PS51186"/>
    </source>
</evidence>
<keyword evidence="3" id="KW-1185">Reference proteome</keyword>
<sequence length="181" mass="20780">MEIPTFETERLLIRPLKESDANAMYQILSNYDVTKMYGMERVTTFEEAVHLIRSLEDSFYYGWGIRWAIVKKANAVFIGTGGFHEWSSRNSRVEMGYELSPAFWGAGYAKEALSAMISWGFEHGSLLRIGATVMPENKASLRLLNKLSFQQEGTLREYILQDGVLRDVIMHSLLKKDWRGV</sequence>
<accession>A0A4R6U2T3</accession>
<comment type="caution">
    <text evidence="2">The sequence shown here is derived from an EMBL/GenBank/DDBJ whole genome shotgun (WGS) entry which is preliminary data.</text>
</comment>
<dbReference type="PROSITE" id="PS51186">
    <property type="entry name" value="GNAT"/>
    <property type="match status" value="1"/>
</dbReference>
<keyword evidence="2" id="KW-0808">Transferase</keyword>
<dbReference type="InterPro" id="IPR016181">
    <property type="entry name" value="Acyl_CoA_acyltransferase"/>
</dbReference>
<dbReference type="Gene3D" id="3.40.630.30">
    <property type="match status" value="1"/>
</dbReference>
<name>A0A4R6U2T3_9BACI</name>
<dbReference type="InterPro" id="IPR000182">
    <property type="entry name" value="GNAT_dom"/>
</dbReference>
<reference evidence="2 3" key="1">
    <citation type="submission" date="2019-03" db="EMBL/GenBank/DDBJ databases">
        <title>Genomic Encyclopedia of Type Strains, Phase IV (KMG-IV): sequencing the most valuable type-strain genomes for metagenomic binning, comparative biology and taxonomic classification.</title>
        <authorList>
            <person name="Goeker M."/>
        </authorList>
    </citation>
    <scope>NUCLEOTIDE SEQUENCE [LARGE SCALE GENOMIC DNA]</scope>
    <source>
        <strain evidence="2 3">DSM 28697</strain>
    </source>
</reference>
<dbReference type="SUPFAM" id="SSF55729">
    <property type="entry name" value="Acyl-CoA N-acyltransferases (Nat)"/>
    <property type="match status" value="1"/>
</dbReference>
<dbReference type="EMBL" id="SNYJ01000013">
    <property type="protein sequence ID" value="TDQ37424.1"/>
    <property type="molecule type" value="Genomic_DNA"/>
</dbReference>
<gene>
    <name evidence="2" type="ORF">EV213_11359</name>
</gene>
<dbReference type="GO" id="GO:0008999">
    <property type="term" value="F:protein-N-terminal-alanine acetyltransferase activity"/>
    <property type="evidence" value="ECO:0007669"/>
    <property type="project" value="TreeGrafter"/>
</dbReference>
<evidence type="ECO:0000313" key="3">
    <source>
        <dbReference type="Proteomes" id="UP000295632"/>
    </source>
</evidence>
<dbReference type="GO" id="GO:0005737">
    <property type="term" value="C:cytoplasm"/>
    <property type="evidence" value="ECO:0007669"/>
    <property type="project" value="TreeGrafter"/>
</dbReference>
<dbReference type="PANTHER" id="PTHR43792">
    <property type="entry name" value="GNAT FAMILY, PUTATIVE (AFU_ORTHOLOGUE AFUA_3G00765)-RELATED-RELATED"/>
    <property type="match status" value="1"/>
</dbReference>
<feature type="domain" description="N-acetyltransferase" evidence="1">
    <location>
        <begin position="11"/>
        <end position="175"/>
    </location>
</feature>
<organism evidence="2 3">
    <name type="scientific">Aureibacillus halotolerans</name>
    <dbReference type="NCBI Taxonomy" id="1508390"/>
    <lineage>
        <taxon>Bacteria</taxon>
        <taxon>Bacillati</taxon>
        <taxon>Bacillota</taxon>
        <taxon>Bacilli</taxon>
        <taxon>Bacillales</taxon>
        <taxon>Bacillaceae</taxon>
        <taxon>Aureibacillus</taxon>
    </lineage>
</organism>
<proteinExistence type="predicted"/>
<evidence type="ECO:0000313" key="2">
    <source>
        <dbReference type="EMBL" id="TDQ37424.1"/>
    </source>
</evidence>
<dbReference type="RefSeq" id="WP_166639332.1">
    <property type="nucleotide sequence ID" value="NZ_SNYJ01000013.1"/>
</dbReference>
<protein>
    <submittedName>
        <fullName evidence="2">Ribosomal-protein-alanine N-acetyltransferase</fullName>
    </submittedName>
</protein>
<dbReference type="InterPro" id="IPR051531">
    <property type="entry name" value="N-acetyltransferase"/>
</dbReference>
<dbReference type="Pfam" id="PF13302">
    <property type="entry name" value="Acetyltransf_3"/>
    <property type="match status" value="1"/>
</dbReference>